<dbReference type="Proteomes" id="UP001148203">
    <property type="component" value="Unassembled WGS sequence"/>
</dbReference>
<reference evidence="1 2" key="1">
    <citation type="submission" date="2022-05" db="EMBL/GenBank/DDBJ databases">
        <title>Novel Pseudomonas spp. Isolated from a Rainbow Trout Aquaculture Facility.</title>
        <authorList>
            <person name="Testerman T."/>
            <person name="Graf J."/>
        </authorList>
    </citation>
    <scope>NUCLEOTIDE SEQUENCE [LARGE SCALE GENOMIC DNA]</scope>
    <source>
        <strain evidence="1 2">ID681</strain>
    </source>
</reference>
<dbReference type="InterPro" id="IPR009267">
    <property type="entry name" value="NTP_transf_6"/>
</dbReference>
<name>A0ABT5NL57_9PSED</name>
<dbReference type="Pfam" id="PF06042">
    <property type="entry name" value="NTP_transf_6"/>
    <property type="match status" value="1"/>
</dbReference>
<sequence length="195" mass="21924">MAMTAEGLLTLAMANPINAEIVARLPALGLNQCMLTAGCLFQAVWNDQADLPLAWGVKDYDVFYFDDRDLSWDAEDKVIKAAEQLFRDLGVNVEVKNQARVHLWYEQRFGKPYPQLRSTKDGVDRYLVAGTCIGLEIESGALYAPFGLADTELGLLRSNPINHQPALFEQKARSYQARWPWLKIVGSAPPEPWVR</sequence>
<dbReference type="PANTHER" id="PTHR39166">
    <property type="entry name" value="BLL1166 PROTEIN"/>
    <property type="match status" value="1"/>
</dbReference>
<proteinExistence type="predicted"/>
<keyword evidence="2" id="KW-1185">Reference proteome</keyword>
<accession>A0ABT5NL57</accession>
<dbReference type="RefSeq" id="WP_273913038.1">
    <property type="nucleotide sequence ID" value="NZ_JAMDGX010000073.1"/>
</dbReference>
<evidence type="ECO:0000313" key="1">
    <source>
        <dbReference type="EMBL" id="MDD0988953.1"/>
    </source>
</evidence>
<protein>
    <submittedName>
        <fullName evidence="1">Nucleotidyltransferase family protein</fullName>
    </submittedName>
</protein>
<comment type="caution">
    <text evidence="1">The sequence shown here is derived from an EMBL/GenBank/DDBJ whole genome shotgun (WGS) entry which is preliminary data.</text>
</comment>
<organism evidence="1 2">
    <name type="scientific">Pseudomonas fontis</name>
    <dbReference type="NCBI Taxonomy" id="2942633"/>
    <lineage>
        <taxon>Bacteria</taxon>
        <taxon>Pseudomonadati</taxon>
        <taxon>Pseudomonadota</taxon>
        <taxon>Gammaproteobacteria</taxon>
        <taxon>Pseudomonadales</taxon>
        <taxon>Pseudomonadaceae</taxon>
        <taxon>Pseudomonas</taxon>
    </lineage>
</organism>
<evidence type="ECO:0000313" key="2">
    <source>
        <dbReference type="Proteomes" id="UP001148203"/>
    </source>
</evidence>
<gene>
    <name evidence="1" type="ORF">M5G11_00185</name>
</gene>
<dbReference type="PANTHER" id="PTHR39166:SF1">
    <property type="entry name" value="BLL1166 PROTEIN"/>
    <property type="match status" value="1"/>
</dbReference>
<dbReference type="EMBL" id="JAMDGY010000002">
    <property type="protein sequence ID" value="MDD0988953.1"/>
    <property type="molecule type" value="Genomic_DNA"/>
</dbReference>